<organism evidence="4 5">
    <name type="scientific">Rhizophagus irregularis</name>
    <dbReference type="NCBI Taxonomy" id="588596"/>
    <lineage>
        <taxon>Eukaryota</taxon>
        <taxon>Fungi</taxon>
        <taxon>Fungi incertae sedis</taxon>
        <taxon>Mucoromycota</taxon>
        <taxon>Glomeromycotina</taxon>
        <taxon>Glomeromycetes</taxon>
        <taxon>Glomerales</taxon>
        <taxon>Glomeraceae</taxon>
        <taxon>Rhizophagus</taxon>
    </lineage>
</organism>
<dbReference type="Pfam" id="PF13181">
    <property type="entry name" value="TPR_8"/>
    <property type="match status" value="1"/>
</dbReference>
<dbReference type="PROSITE" id="PS50005">
    <property type="entry name" value="TPR"/>
    <property type="match status" value="4"/>
</dbReference>
<dbReference type="PROSITE" id="PS50293">
    <property type="entry name" value="TPR_REGION"/>
    <property type="match status" value="1"/>
</dbReference>
<dbReference type="InterPro" id="IPR011990">
    <property type="entry name" value="TPR-like_helical_dom_sf"/>
</dbReference>
<evidence type="ECO:0000256" key="2">
    <source>
        <dbReference type="ARBA" id="ARBA00022803"/>
    </source>
</evidence>
<dbReference type="VEuPathDB" id="FungiDB:FUN_016567"/>
<dbReference type="EMBL" id="LLXI01000148">
    <property type="protein sequence ID" value="PKY41397.1"/>
    <property type="molecule type" value="Genomic_DNA"/>
</dbReference>
<gene>
    <name evidence="4" type="ORF">RhiirA4_539555</name>
</gene>
<evidence type="ECO:0000256" key="1">
    <source>
        <dbReference type="ARBA" id="ARBA00022737"/>
    </source>
</evidence>
<feature type="repeat" description="TPR" evidence="3">
    <location>
        <begin position="937"/>
        <end position="970"/>
    </location>
</feature>
<dbReference type="Proteomes" id="UP000234323">
    <property type="component" value="Unassembled WGS sequence"/>
</dbReference>
<dbReference type="VEuPathDB" id="FungiDB:RhiirA1_532561"/>
<evidence type="ECO:0000256" key="3">
    <source>
        <dbReference type="PROSITE-ProRule" id="PRU00339"/>
    </source>
</evidence>
<sequence length="1436" mass="163181">MSYIKATLKSAKEAITAKKWEDAIKECEKVLQYENNNYNAFVFLGVAKSNLTRISESEQAYLRAIDIEYSNPLAWQGLAKLYETQNNWPKLADTYQEILIREKEPKKILDNINKLVNLYTEKLKDRKLLITVLKYLLPESSYYDTIKHLDDFPKPTRTLLKIIELIDKDESETIKSEVETRRKRINTGSSASEIKTRVLKEVYAYSELEIYYDKLFELNDKSNDPNVDVNTLSVNYIKYLQKKIIAVSDKQKLLEKLYKKSQQLIDLESTTPTPYEIIIESTDASSADEYDLTLLKKYSEKFPDTGISKMIQGYFKYLQQELSEALSLYSEGFEISTSSLFGHLSLGWIYHDAKDYDQALDIARNGRDIVLKYDKRFGRMLNRVLLSLELCIADCYLNIDVKYHTDALSLYQKILSDDENNILALQGVGIILSSQKQYNKAIEIFEKILKLDPSNHIAVNEIGWIEFLRENYEEAIKLILEAIKMCNDNALYYYRLGRIYWAMSGDDYSDKKIAYAEFIRSAKLDQGLAGPFTYLGHYYRLVDKDHVRAKKCYQKAFSNDSLDEEAGSQLSEYYQSDGEVQLAEGVYRAAIQASFKAGWAWKRLGFSELANGNYSNAIINFQTALRTNSKDINCWEGLAQAYRNEGKYMASMKAFLRVTELDPSSVYAHYQIATVKQKLGIYVEAIEQYKLTLEKAQIKGEENHIPSLKGLGDCYLALTMEYYQSGYYGSAVESLGHGLSITLRAIRANSKVQCLWKLVGDLCVTAPLLPNYLNLVSMEPIVNLVEIARQVDLDLKLHLPKDIDSLGIKLITDSDFSNFRNADLLVIILTCGCLAYKYAIVLSGNQSNTAPALWYDLGVNYYHLYQYLSSDGNDVENNHEYISSLLTVAIRNIKIALKFEPTNHNYWNALGVMTFIEDAKISQHAFIKAMDYSPKNPVLWTNLGLLYLLHSDLELSNQAFSKAQSLDPDYVPAWVGQAYVANLWGSNEAVGLFEHSYEISGGGYILEADYGFASQAFIRFKKSSKLRRSSLLSPAFALLKLTEQKPDDAASLNLLGLLYEWLNQPDKAADAFKGAILALEKLIQRDEQKSLVDEDQVSSTPNFRKLAYVQGNLGRVLCEIHDFSGSISAYNTALSLIEQDNPNVTGVFKIYSILGAGMAYYFDNQLENSLQMFETALNETDNTEQTNTEAGINEVRKDVVVLLSQVLWALGGVEQRNLAKEELFKCIAQNPNYLPAIFGLCAMGLLQDDDTLSTAALREMVKLPIKLIDKLDKEHDIDFLTSRYFLLQNSPENATDTLTKAVHLKPFDLIGWTRLAEHLTSIASPFTSVSTSSTAFALITNPLSNASKNLSTIEKAKVYRTYVTALLITREHLRDEIIANEENQNENNEKAEKIKVEKMKLCEKFRLQALHIIQEAIRIAPWDAVGWSLLKVARRE</sequence>
<feature type="repeat" description="TPR" evidence="3">
    <location>
        <begin position="598"/>
        <end position="631"/>
    </location>
</feature>
<accession>A0A2I1G432</accession>
<proteinExistence type="predicted"/>
<dbReference type="PANTHER" id="PTHR15704:SF7">
    <property type="entry name" value="SUPERKILLER COMPLEX PROTEIN 3"/>
    <property type="match status" value="1"/>
</dbReference>
<dbReference type="SUPFAM" id="SSF48452">
    <property type="entry name" value="TPR-like"/>
    <property type="match status" value="5"/>
</dbReference>
<dbReference type="InterPro" id="IPR039226">
    <property type="entry name" value="Ski3/TTC37"/>
</dbReference>
<dbReference type="SMART" id="SM00028">
    <property type="entry name" value="TPR"/>
    <property type="match status" value="13"/>
</dbReference>
<dbReference type="GO" id="GO:0055087">
    <property type="term" value="C:Ski complex"/>
    <property type="evidence" value="ECO:0007669"/>
    <property type="project" value="InterPro"/>
</dbReference>
<protein>
    <submittedName>
        <fullName evidence="4">TPR-like protein</fullName>
    </submittedName>
</protein>
<dbReference type="OrthoDB" id="421075at2759"/>
<dbReference type="Gene3D" id="1.25.40.10">
    <property type="entry name" value="Tetratricopeptide repeat domain"/>
    <property type="match status" value="5"/>
</dbReference>
<keyword evidence="1" id="KW-0677">Repeat</keyword>
<reference evidence="4 5" key="1">
    <citation type="submission" date="2015-10" db="EMBL/GenBank/DDBJ databases">
        <title>Genome analyses suggest a sexual origin of heterokaryosis in a supposedly ancient asexual fungus.</title>
        <authorList>
            <person name="Ropars J."/>
            <person name="Sedzielewska K."/>
            <person name="Noel J."/>
            <person name="Charron P."/>
            <person name="Farinelli L."/>
            <person name="Marton T."/>
            <person name="Kruger M."/>
            <person name="Pelin A."/>
            <person name="Brachmann A."/>
            <person name="Corradi N."/>
        </authorList>
    </citation>
    <scope>NUCLEOTIDE SEQUENCE [LARGE SCALE GENOMIC DNA]</scope>
    <source>
        <strain evidence="4 5">A4</strain>
    </source>
</reference>
<evidence type="ECO:0000313" key="5">
    <source>
        <dbReference type="Proteomes" id="UP000234323"/>
    </source>
</evidence>
<keyword evidence="2 3" id="KW-0802">TPR repeat</keyword>
<dbReference type="GO" id="GO:0006401">
    <property type="term" value="P:RNA catabolic process"/>
    <property type="evidence" value="ECO:0007669"/>
    <property type="project" value="InterPro"/>
</dbReference>
<feature type="repeat" description="TPR" evidence="3">
    <location>
        <begin position="632"/>
        <end position="665"/>
    </location>
</feature>
<dbReference type="Pfam" id="PF13432">
    <property type="entry name" value="TPR_16"/>
    <property type="match status" value="1"/>
</dbReference>
<evidence type="ECO:0000313" key="4">
    <source>
        <dbReference type="EMBL" id="PKY41397.1"/>
    </source>
</evidence>
<dbReference type="Pfam" id="PF18833">
    <property type="entry name" value="TPR_22"/>
    <property type="match status" value="1"/>
</dbReference>
<dbReference type="VEuPathDB" id="FungiDB:RhiirFUN_013295"/>
<dbReference type="SUPFAM" id="SSF81901">
    <property type="entry name" value="HCP-like"/>
    <property type="match status" value="1"/>
</dbReference>
<dbReference type="InterPro" id="IPR040962">
    <property type="entry name" value="TPR_22"/>
</dbReference>
<comment type="caution">
    <text evidence="4">The sequence shown here is derived from an EMBL/GenBank/DDBJ whole genome shotgun (WGS) entry which is preliminary data.</text>
</comment>
<dbReference type="InterPro" id="IPR019734">
    <property type="entry name" value="TPR_rpt"/>
</dbReference>
<feature type="repeat" description="TPR" evidence="3">
    <location>
        <begin position="422"/>
        <end position="455"/>
    </location>
</feature>
<name>A0A2I1G432_9GLOM</name>
<keyword evidence="5" id="KW-1185">Reference proteome</keyword>
<dbReference type="PANTHER" id="PTHR15704">
    <property type="entry name" value="SUPERKILLER 3 PROTEIN-RELATED"/>
    <property type="match status" value="1"/>
</dbReference>